<dbReference type="InterPro" id="IPR012445">
    <property type="entry name" value="ATG101"/>
</dbReference>
<dbReference type="PANTHER" id="PTHR13292:SF0">
    <property type="entry name" value="AUTOPHAGY-RELATED PROTEIN 101"/>
    <property type="match status" value="1"/>
</dbReference>
<name>A0AA39LZ61_9BILA</name>
<keyword evidence="5" id="KW-1185">Reference proteome</keyword>
<evidence type="ECO:0000256" key="1">
    <source>
        <dbReference type="ARBA" id="ARBA00007130"/>
    </source>
</evidence>
<protein>
    <recommendedName>
        <fullName evidence="2">Autophagy-related protein 101</fullName>
    </recommendedName>
</protein>
<accession>A0AA39LZ61</accession>
<dbReference type="GO" id="GO:0000407">
    <property type="term" value="C:phagophore assembly site"/>
    <property type="evidence" value="ECO:0007669"/>
    <property type="project" value="TreeGrafter"/>
</dbReference>
<gene>
    <name evidence="4" type="ORF">QR680_011555</name>
</gene>
<dbReference type="GO" id="GO:0019901">
    <property type="term" value="F:protein kinase binding"/>
    <property type="evidence" value="ECO:0007669"/>
    <property type="project" value="TreeGrafter"/>
</dbReference>
<evidence type="ECO:0000313" key="5">
    <source>
        <dbReference type="Proteomes" id="UP001175271"/>
    </source>
</evidence>
<dbReference type="Pfam" id="PF07855">
    <property type="entry name" value="ATG101"/>
    <property type="match status" value="1"/>
</dbReference>
<dbReference type="PANTHER" id="PTHR13292">
    <property type="entry name" value="AUTOPHAGY-RELATED PROTEIN 101"/>
    <property type="match status" value="1"/>
</dbReference>
<dbReference type="EMBL" id="JAUCMV010000002">
    <property type="protein sequence ID" value="KAK0414664.1"/>
    <property type="molecule type" value="Genomic_DNA"/>
</dbReference>
<evidence type="ECO:0000256" key="3">
    <source>
        <dbReference type="ARBA" id="ARBA00023006"/>
    </source>
</evidence>
<dbReference type="AlphaFoldDB" id="A0AA39LZ61"/>
<evidence type="ECO:0000256" key="2">
    <source>
        <dbReference type="ARBA" id="ARBA00018874"/>
    </source>
</evidence>
<comment type="similarity">
    <text evidence="1">Belongs to the ATG101 family.</text>
</comment>
<reference evidence="4" key="1">
    <citation type="submission" date="2023-06" db="EMBL/GenBank/DDBJ databases">
        <title>Genomic analysis of the entomopathogenic nematode Steinernema hermaphroditum.</title>
        <authorList>
            <person name="Schwarz E.M."/>
            <person name="Heppert J.K."/>
            <person name="Baniya A."/>
            <person name="Schwartz H.T."/>
            <person name="Tan C.-H."/>
            <person name="Antoshechkin I."/>
            <person name="Sternberg P.W."/>
            <person name="Goodrich-Blair H."/>
            <person name="Dillman A.R."/>
        </authorList>
    </citation>
    <scope>NUCLEOTIDE SEQUENCE</scope>
    <source>
        <strain evidence="4">PS9179</strain>
        <tissue evidence="4">Whole animal</tissue>
    </source>
</reference>
<dbReference type="GO" id="GO:1990316">
    <property type="term" value="C:Atg1/ULK1 kinase complex"/>
    <property type="evidence" value="ECO:0007669"/>
    <property type="project" value="TreeGrafter"/>
</dbReference>
<dbReference type="Proteomes" id="UP001175271">
    <property type="component" value="Unassembled WGS sequence"/>
</dbReference>
<keyword evidence="3" id="KW-0072">Autophagy</keyword>
<proteinExistence type="inferred from homology"/>
<dbReference type="GO" id="GO:0000045">
    <property type="term" value="P:autophagosome assembly"/>
    <property type="evidence" value="ECO:0007669"/>
    <property type="project" value="TreeGrafter"/>
</dbReference>
<comment type="caution">
    <text evidence="4">The sequence shown here is derived from an EMBL/GenBank/DDBJ whole genome shotgun (WGS) entry which is preliminary data.</text>
</comment>
<evidence type="ECO:0000313" key="4">
    <source>
        <dbReference type="EMBL" id="KAK0414664.1"/>
    </source>
</evidence>
<organism evidence="4 5">
    <name type="scientific">Steinernema hermaphroditum</name>
    <dbReference type="NCBI Taxonomy" id="289476"/>
    <lineage>
        <taxon>Eukaryota</taxon>
        <taxon>Metazoa</taxon>
        <taxon>Ecdysozoa</taxon>
        <taxon>Nematoda</taxon>
        <taxon>Chromadorea</taxon>
        <taxon>Rhabditida</taxon>
        <taxon>Tylenchina</taxon>
        <taxon>Panagrolaimomorpha</taxon>
        <taxon>Strongyloidoidea</taxon>
        <taxon>Steinernematidae</taxon>
        <taxon>Steinernema</taxon>
    </lineage>
</organism>
<sequence length="367" mass="40899">MEIDLFELLEDVHFLCRPSVFTDLHPSDFERTSLKCHRKFRVAALSSILPLDYFFARGNVGRFVVFPLTTASEERRVHDGDNIVDHTSIDQLTSAAAVADVGLLLRLPDSGGAAGGRPSSTAYHRHLLSARSSFDSFKAMLSRLDADKRFTYSHETSYTLGSIGVAEVACDSIDVTYVRVNSTELKKQLDEKVNSFIADVDVAARGIAHADASRILDGTFTHGTDVLSANVKIEFFTKKKKKSQWQQWISMGDETAVWEIWELQLDIVKVQENDGLALLREKVSDELSTIVLSICSLMNRGQYIPKMPNNADYSTVFDGSISDCQPYNYRILWPGLAAQLQASHGDSSSNLLQNGFMKKILKDTLSF</sequence>